<keyword evidence="2" id="KW-1185">Reference proteome</keyword>
<evidence type="ECO:0000313" key="1">
    <source>
        <dbReference type="EMBL" id="SDS29919.1"/>
    </source>
</evidence>
<dbReference type="EMBL" id="LT629774">
    <property type="protein sequence ID" value="SDS29919.1"/>
    <property type="molecule type" value="Genomic_DNA"/>
</dbReference>
<sequence>MKRLFYCLAILGLTVVGCNPMDDIYEGLDTSADPIVGTDYYTVTSDDYDDLNLTYGNFNSEQQAKDSIPQLLESNYPFWGEGSTVFVTYDLYVGNAEGLSDYTSADTYELEILDYPQGALNAIAFYPNENPEDFIPGLLEDQYPTPEEGQVVLASYKQYTEEPVEGIATIYEADFASAGTLLDYTAVNVTGDQVWEGTSYGSKMSGYADSVNNVNEDWLISSEIDLTNQVNPLFQVTQILNYANESDYYNILISSDYDGDIAAATWDTIEVSPVPAGDSWTAVESDDYLLSAYQGETIHIAFKYESDLDVGATWEIEVAKIKVAGVEGATVNKEVYYTYIDGEWELAEGVYILSEEDFESMGLSNFGSSIPADNYLPTFLDIKYPYAQEEDEILIIYKYVSSSSGAQLRGNLYTYTSGQWSGFESTITTTLQFGYEDGAWLPDNTIKYTLTGDDYALIISELGSEYPTATDSMENYGNMDRRAGNAAEWTDDMVLDAISVVLNDIDPSAEEEQKYVITVEVYNGSNTTEDFAVIKIGGEWVYQS</sequence>
<organism evidence="1 2">
    <name type="scientific">Winogradskyella sediminis</name>
    <dbReference type="NCBI Taxonomy" id="1382466"/>
    <lineage>
        <taxon>Bacteria</taxon>
        <taxon>Pseudomonadati</taxon>
        <taxon>Bacteroidota</taxon>
        <taxon>Flavobacteriia</taxon>
        <taxon>Flavobacteriales</taxon>
        <taxon>Flavobacteriaceae</taxon>
        <taxon>Winogradskyella</taxon>
    </lineage>
</organism>
<proteinExistence type="predicted"/>
<name>A0A1H1R4S7_9FLAO</name>
<dbReference type="NCBIfam" id="NF038128">
    <property type="entry name" value="choice_anch_J"/>
    <property type="match status" value="1"/>
</dbReference>
<dbReference type="AlphaFoldDB" id="A0A1H1R4S7"/>
<evidence type="ECO:0008006" key="3">
    <source>
        <dbReference type="Google" id="ProtNLM"/>
    </source>
</evidence>
<protein>
    <recommendedName>
        <fullName evidence="3">DUF5017 domain-containing protein</fullName>
    </recommendedName>
</protein>
<dbReference type="RefSeq" id="WP_092445415.1">
    <property type="nucleotide sequence ID" value="NZ_JBLXAG010000024.1"/>
</dbReference>
<reference evidence="1 2" key="1">
    <citation type="submission" date="2016-10" db="EMBL/GenBank/DDBJ databases">
        <authorList>
            <person name="Varghese N."/>
            <person name="Submissions S."/>
        </authorList>
    </citation>
    <scope>NUCLEOTIDE SEQUENCE [LARGE SCALE GENOMIC DNA]</scope>
    <source>
        <strain evidence="1 2">RHA_55</strain>
    </source>
</reference>
<dbReference type="STRING" id="1249933.SAMN04489797_1298"/>
<evidence type="ECO:0000313" key="2">
    <source>
        <dbReference type="Proteomes" id="UP000198963"/>
    </source>
</evidence>
<gene>
    <name evidence="1" type="ORF">SAMN04489797_1298</name>
</gene>
<dbReference type="PROSITE" id="PS51257">
    <property type="entry name" value="PROKAR_LIPOPROTEIN"/>
    <property type="match status" value="1"/>
</dbReference>
<accession>A0A1H1R4S7</accession>
<dbReference type="Proteomes" id="UP000198963">
    <property type="component" value="Chromosome I"/>
</dbReference>